<dbReference type="EMBL" id="QGNW01000042">
    <property type="protein sequence ID" value="RVX08214.1"/>
    <property type="molecule type" value="Genomic_DNA"/>
</dbReference>
<protein>
    <recommendedName>
        <fullName evidence="3">Transposon Ty3-I Gag-Pol polyprotein</fullName>
    </recommendedName>
</protein>
<evidence type="ECO:0000313" key="2">
    <source>
        <dbReference type="Proteomes" id="UP000288805"/>
    </source>
</evidence>
<dbReference type="SUPFAM" id="SSF56672">
    <property type="entry name" value="DNA/RNA polymerases"/>
    <property type="match status" value="1"/>
</dbReference>
<organism evidence="1 2">
    <name type="scientific">Vitis vinifera</name>
    <name type="common">Grape</name>
    <dbReference type="NCBI Taxonomy" id="29760"/>
    <lineage>
        <taxon>Eukaryota</taxon>
        <taxon>Viridiplantae</taxon>
        <taxon>Streptophyta</taxon>
        <taxon>Embryophyta</taxon>
        <taxon>Tracheophyta</taxon>
        <taxon>Spermatophyta</taxon>
        <taxon>Magnoliopsida</taxon>
        <taxon>eudicotyledons</taxon>
        <taxon>Gunneridae</taxon>
        <taxon>Pentapetalae</taxon>
        <taxon>rosids</taxon>
        <taxon>Vitales</taxon>
        <taxon>Vitaceae</taxon>
        <taxon>Viteae</taxon>
        <taxon>Vitis</taxon>
    </lineage>
</organism>
<dbReference type="InterPro" id="IPR043502">
    <property type="entry name" value="DNA/RNA_pol_sf"/>
</dbReference>
<accession>A0A438JGY4</accession>
<comment type="caution">
    <text evidence="1">The sequence shown here is derived from an EMBL/GenBank/DDBJ whole genome shotgun (WGS) entry which is preliminary data.</text>
</comment>
<dbReference type="Proteomes" id="UP000288805">
    <property type="component" value="Unassembled WGS sequence"/>
</dbReference>
<sequence>MTLELNIFYMSKRPINPKEEEGPEEVCIIDTLVEEHCWRRIEEILPLFNEEKAQEPVISSSLTTPQEECLLEVLRRCKKVIGWQISNLKGISPLVCTHHIYMEEEAKLICQPQRRLNPHMQEVVRAEVLKLLQAGIIYPISDSPWVSPTQAVPKKSRIIVV</sequence>
<dbReference type="Gene3D" id="3.10.10.10">
    <property type="entry name" value="HIV Type 1 Reverse Transcriptase, subunit A, domain 1"/>
    <property type="match status" value="1"/>
</dbReference>
<gene>
    <name evidence="1" type="ORF">CK203_017837</name>
</gene>
<dbReference type="AlphaFoldDB" id="A0A438JGY4"/>
<reference evidence="1 2" key="1">
    <citation type="journal article" date="2018" name="PLoS Genet.">
        <title>Population sequencing reveals clonal diversity and ancestral inbreeding in the grapevine cultivar Chardonnay.</title>
        <authorList>
            <person name="Roach M.J."/>
            <person name="Johnson D.L."/>
            <person name="Bohlmann J."/>
            <person name="van Vuuren H.J."/>
            <person name="Jones S.J."/>
            <person name="Pretorius I.S."/>
            <person name="Schmidt S.A."/>
            <person name="Borneman A.R."/>
        </authorList>
    </citation>
    <scope>NUCLEOTIDE SEQUENCE [LARGE SCALE GENOMIC DNA]</scope>
    <source>
        <strain evidence="2">cv. Chardonnay</strain>
        <tissue evidence="1">Leaf</tissue>
    </source>
</reference>
<evidence type="ECO:0008006" key="3">
    <source>
        <dbReference type="Google" id="ProtNLM"/>
    </source>
</evidence>
<name>A0A438JGY4_VITVI</name>
<evidence type="ECO:0000313" key="1">
    <source>
        <dbReference type="EMBL" id="RVX08214.1"/>
    </source>
</evidence>
<proteinExistence type="predicted"/>